<dbReference type="Proteomes" id="UP000295497">
    <property type="component" value="Chromosome"/>
</dbReference>
<protein>
    <submittedName>
        <fullName evidence="2">Uncharacterized protein</fullName>
    </submittedName>
</protein>
<evidence type="ECO:0000313" key="3">
    <source>
        <dbReference type="Proteomes" id="UP000295497"/>
    </source>
</evidence>
<feature type="region of interest" description="Disordered" evidence="1">
    <location>
        <begin position="221"/>
        <end position="240"/>
    </location>
</feature>
<organism evidence="2 3">
    <name type="scientific">Sorangium cellulosum</name>
    <name type="common">Polyangium cellulosum</name>
    <dbReference type="NCBI Taxonomy" id="56"/>
    <lineage>
        <taxon>Bacteria</taxon>
        <taxon>Pseudomonadati</taxon>
        <taxon>Myxococcota</taxon>
        <taxon>Polyangia</taxon>
        <taxon>Polyangiales</taxon>
        <taxon>Polyangiaceae</taxon>
        <taxon>Sorangium</taxon>
    </lineage>
</organism>
<name>A0A4P2QKE0_SORCE</name>
<evidence type="ECO:0000313" key="2">
    <source>
        <dbReference type="EMBL" id="AUX30507.1"/>
    </source>
</evidence>
<accession>A0A4P2QKE0</accession>
<dbReference type="EMBL" id="CP012672">
    <property type="protein sequence ID" value="AUX30507.1"/>
    <property type="molecule type" value="Genomic_DNA"/>
</dbReference>
<reference evidence="2 3" key="1">
    <citation type="submission" date="2015-09" db="EMBL/GenBank/DDBJ databases">
        <title>Sorangium comparison.</title>
        <authorList>
            <person name="Zaburannyi N."/>
            <person name="Bunk B."/>
            <person name="Overmann J."/>
            <person name="Mueller R."/>
        </authorList>
    </citation>
    <scope>NUCLEOTIDE SEQUENCE [LARGE SCALE GENOMIC DNA]</scope>
    <source>
        <strain evidence="2 3">So ce836</strain>
    </source>
</reference>
<proteinExistence type="predicted"/>
<evidence type="ECO:0000256" key="1">
    <source>
        <dbReference type="SAM" id="MobiDB-lite"/>
    </source>
</evidence>
<gene>
    <name evidence="2" type="ORF">SOCE836_026130</name>
</gene>
<sequence>MACEARSALPRSYVLELLRVELGVARSSSGSSASPGRARGARRRQVELGELGVARSSSGSSASPGRARVSTLRMPAAGLESSAYLGRRNSVSDKTARRVATCRTFAGHAGATGRALPPRSPHSAWGLLQSCGKALVNVCHGRLSRSWAEVLLRRRHAGVVVVENEGTALGYARSDLRHIHGKTTASLCERSDSLTSNYCWSRKLAAPPGNRRRSCGDMVRMNKPPSRRRGGAKATLPRPIVPTHGQSALLAEFRTVRDRVEKLIGRASRLSGYRGHLPEGSRSADRVFPLARFGCTLRDAR</sequence>
<dbReference type="AlphaFoldDB" id="A0A4P2QKE0"/>